<dbReference type="AlphaFoldDB" id="A0A2R8CND0"/>
<proteinExistence type="predicted"/>
<dbReference type="Proteomes" id="UP000244934">
    <property type="component" value="Unassembled WGS sequence"/>
</dbReference>
<dbReference type="EMBL" id="ONZI01000003">
    <property type="protein sequence ID" value="SPJ34400.1"/>
    <property type="molecule type" value="Genomic_DNA"/>
</dbReference>
<gene>
    <name evidence="1" type="ORF">KSP9073_02434</name>
</gene>
<keyword evidence="2" id="KW-1185">Reference proteome</keyword>
<protein>
    <submittedName>
        <fullName evidence="1">Uncharacterized protein</fullName>
    </submittedName>
</protein>
<evidence type="ECO:0000313" key="1">
    <source>
        <dbReference type="EMBL" id="SPJ34400.1"/>
    </source>
</evidence>
<organism evidence="1 2">
    <name type="scientific">Kushneria phyllosphaerae</name>
    <dbReference type="NCBI Taxonomy" id="2100822"/>
    <lineage>
        <taxon>Bacteria</taxon>
        <taxon>Pseudomonadati</taxon>
        <taxon>Pseudomonadota</taxon>
        <taxon>Gammaproteobacteria</taxon>
        <taxon>Oceanospirillales</taxon>
        <taxon>Halomonadaceae</taxon>
        <taxon>Kushneria</taxon>
    </lineage>
</organism>
<accession>A0A2R8CND0</accession>
<evidence type="ECO:0000313" key="2">
    <source>
        <dbReference type="Proteomes" id="UP000244934"/>
    </source>
</evidence>
<name>A0A2R8CND0_9GAMM</name>
<reference evidence="2" key="1">
    <citation type="submission" date="2018-03" db="EMBL/GenBank/DDBJ databases">
        <authorList>
            <person name="Navarro De La Torre S."/>
        </authorList>
    </citation>
    <scope>NUCLEOTIDE SEQUENCE [LARGE SCALE GENOMIC DNA]</scope>
    <source>
        <strain evidence="2">EAod3</strain>
    </source>
</reference>
<sequence length="80" mass="8667">MASLLITMAVATTIWCGISLWLASSFGRADRSPMRPVGDEHALIITGAAAAKPRTSDDSANDDEYDALSTRRARREWTAV</sequence>